<comment type="caution">
    <text evidence="1">The sequence shown here is derived from an EMBL/GenBank/DDBJ whole genome shotgun (WGS) entry which is preliminary data.</text>
</comment>
<evidence type="ECO:0000313" key="2">
    <source>
        <dbReference type="Proteomes" id="UP000319825"/>
    </source>
</evidence>
<accession>A0A562I4U5</accession>
<gene>
    <name evidence="1" type="ORF">JD77_00981</name>
</gene>
<dbReference type="AlphaFoldDB" id="A0A562I4U5"/>
<evidence type="ECO:0000313" key="1">
    <source>
        <dbReference type="EMBL" id="TWH66037.1"/>
    </source>
</evidence>
<organism evidence="1 2">
    <name type="scientific">Micromonospora olivasterospora</name>
    <dbReference type="NCBI Taxonomy" id="1880"/>
    <lineage>
        <taxon>Bacteria</taxon>
        <taxon>Bacillati</taxon>
        <taxon>Actinomycetota</taxon>
        <taxon>Actinomycetes</taxon>
        <taxon>Micromonosporales</taxon>
        <taxon>Micromonosporaceae</taxon>
        <taxon>Micromonospora</taxon>
    </lineage>
</organism>
<reference evidence="1 2" key="1">
    <citation type="submission" date="2019-07" db="EMBL/GenBank/DDBJ databases">
        <title>R&amp;d 2014.</title>
        <authorList>
            <person name="Klenk H.-P."/>
        </authorList>
    </citation>
    <scope>NUCLEOTIDE SEQUENCE [LARGE SCALE GENOMIC DNA]</scope>
    <source>
        <strain evidence="1 2">DSM 43868</strain>
    </source>
</reference>
<sequence>MPEAHSASGLASQCTAAAISSGRATRSNGLCARIASPRGDLR</sequence>
<dbReference type="Proteomes" id="UP000319825">
    <property type="component" value="Unassembled WGS sequence"/>
</dbReference>
<protein>
    <submittedName>
        <fullName evidence="1">Sodium/bile acid cotransporter 7</fullName>
    </submittedName>
</protein>
<name>A0A562I4U5_MICOL</name>
<keyword evidence="2" id="KW-1185">Reference proteome</keyword>
<dbReference type="EMBL" id="VLKE01000001">
    <property type="protein sequence ID" value="TWH66037.1"/>
    <property type="molecule type" value="Genomic_DNA"/>
</dbReference>
<proteinExistence type="predicted"/>